<reference evidence="2" key="2">
    <citation type="submission" date="2021-03" db="UniProtKB">
        <authorList>
            <consortium name="EnsemblPlants"/>
        </authorList>
    </citation>
    <scope>IDENTIFICATION</scope>
</reference>
<dbReference type="SUPFAM" id="SSF54001">
    <property type="entry name" value="Cysteine proteinases"/>
    <property type="match status" value="1"/>
</dbReference>
<keyword evidence="3" id="KW-1185">Reference proteome</keyword>
<dbReference type="Gene3D" id="3.40.395.10">
    <property type="entry name" value="Adenoviral Proteinase, Chain A"/>
    <property type="match status" value="1"/>
</dbReference>
<protein>
    <recommendedName>
        <fullName evidence="4">Ubiquitin-like protease family profile domain-containing protein</fullName>
    </recommendedName>
</protein>
<evidence type="ECO:0008006" key="4">
    <source>
        <dbReference type="Google" id="ProtNLM"/>
    </source>
</evidence>
<evidence type="ECO:0000256" key="1">
    <source>
        <dbReference type="SAM" id="MobiDB-lite"/>
    </source>
</evidence>
<feature type="region of interest" description="Disordered" evidence="1">
    <location>
        <begin position="234"/>
        <end position="257"/>
    </location>
</feature>
<organism evidence="2 3">
    <name type="scientific">Chenopodium quinoa</name>
    <name type="common">Quinoa</name>
    <dbReference type="NCBI Taxonomy" id="63459"/>
    <lineage>
        <taxon>Eukaryota</taxon>
        <taxon>Viridiplantae</taxon>
        <taxon>Streptophyta</taxon>
        <taxon>Embryophyta</taxon>
        <taxon>Tracheophyta</taxon>
        <taxon>Spermatophyta</taxon>
        <taxon>Magnoliopsida</taxon>
        <taxon>eudicotyledons</taxon>
        <taxon>Gunneridae</taxon>
        <taxon>Pentapetalae</taxon>
        <taxon>Caryophyllales</taxon>
        <taxon>Chenopodiaceae</taxon>
        <taxon>Chenopodioideae</taxon>
        <taxon>Atripliceae</taxon>
        <taxon>Chenopodium</taxon>
    </lineage>
</organism>
<dbReference type="Proteomes" id="UP000596660">
    <property type="component" value="Unplaced"/>
</dbReference>
<evidence type="ECO:0000313" key="3">
    <source>
        <dbReference type="Proteomes" id="UP000596660"/>
    </source>
</evidence>
<evidence type="ECO:0000313" key="2">
    <source>
        <dbReference type="EnsemblPlants" id="AUR62039344-RA:cds"/>
    </source>
</evidence>
<sequence>MTLEQRRDFPLIKVWTNDLIKDIIDLEMRLGFGLGILLDRVQPPIVVDIPIPQHLLGMNQELVVVPTQPEMRQQQEEEQLPGSNEYNQMLQEVTERIANDFVSLTNILKLGERFHTTPLVDGNTMYNLTAMWSKCAGVNLPNVIQHTQDQHAVGASILSQDTDFFESDWFGDMIDDVVKNVMMASMQDNPSTYVSPIHPLIFSQELTPPHAHDHVNDLLVDLDLPIGVDNTKLSERNKEEDDDALEKEDVGADELESEKSVGQVATDGIRLDKFIESIEFWLIDCKMESVQGYQLFFFPVYAHDHFYVMVINTKSKCVEILDNRPLVQGVTFEEKYHDFPEKLRDAFAMYLNKYEIKIGEKMPTCTVKLVEMPWRTLSNSIDCGIYTMRHMETYFGKRRWNCGLRADNFDALKSLRMRYTYELIVDDLNKYKADVSVKARKYYSAISKN</sequence>
<feature type="compositionally biased region" description="Acidic residues" evidence="1">
    <location>
        <begin position="240"/>
        <end position="256"/>
    </location>
</feature>
<accession>A0A803N2J1</accession>
<name>A0A803N2J1_CHEQI</name>
<dbReference type="InterPro" id="IPR038765">
    <property type="entry name" value="Papain-like_cys_pep_sf"/>
</dbReference>
<dbReference type="Gramene" id="AUR62039344-RA">
    <property type="protein sequence ID" value="AUR62039344-RA:cds"/>
    <property type="gene ID" value="AUR62039344"/>
</dbReference>
<reference evidence="2" key="1">
    <citation type="journal article" date="2017" name="Nature">
        <title>The genome of Chenopodium quinoa.</title>
        <authorList>
            <person name="Jarvis D.E."/>
            <person name="Ho Y.S."/>
            <person name="Lightfoot D.J."/>
            <person name="Schmoeckel S.M."/>
            <person name="Li B."/>
            <person name="Borm T.J.A."/>
            <person name="Ohyanagi H."/>
            <person name="Mineta K."/>
            <person name="Michell C.T."/>
            <person name="Saber N."/>
            <person name="Kharbatia N.M."/>
            <person name="Rupper R.R."/>
            <person name="Sharp A.R."/>
            <person name="Dally N."/>
            <person name="Boughton B.A."/>
            <person name="Woo Y.H."/>
            <person name="Gao G."/>
            <person name="Schijlen E.G.W.M."/>
            <person name="Guo X."/>
            <person name="Momin A.A."/>
            <person name="Negrao S."/>
            <person name="Al-Babili S."/>
            <person name="Gehring C."/>
            <person name="Roessner U."/>
            <person name="Jung C."/>
            <person name="Murphy K."/>
            <person name="Arold S.T."/>
            <person name="Gojobori T."/>
            <person name="van der Linden C.G."/>
            <person name="van Loo E.N."/>
            <person name="Jellen E.N."/>
            <person name="Maughan P.J."/>
            <person name="Tester M."/>
        </authorList>
    </citation>
    <scope>NUCLEOTIDE SEQUENCE [LARGE SCALE GENOMIC DNA]</scope>
    <source>
        <strain evidence="2">cv. PI 614886</strain>
    </source>
</reference>
<dbReference type="AlphaFoldDB" id="A0A803N2J1"/>
<proteinExistence type="predicted"/>
<dbReference type="EnsemblPlants" id="AUR62039344-RA">
    <property type="protein sequence ID" value="AUR62039344-RA:cds"/>
    <property type="gene ID" value="AUR62039344"/>
</dbReference>